<keyword evidence="4" id="KW-0597">Phosphoprotein</keyword>
<dbReference type="Gene3D" id="1.10.10.60">
    <property type="entry name" value="Homeodomain-like"/>
    <property type="match status" value="2"/>
</dbReference>
<reference evidence="7" key="1">
    <citation type="submission" date="2021-04" db="EMBL/GenBank/DDBJ databases">
        <title>Draft genome sequence of Xylanibacillus composti strain K13.</title>
        <authorList>
            <person name="Uke A."/>
            <person name="Chhe C."/>
            <person name="Baramee S."/>
            <person name="Kosugi A."/>
        </authorList>
    </citation>
    <scope>NUCLEOTIDE SEQUENCE</scope>
    <source>
        <strain evidence="7">K13</strain>
    </source>
</reference>
<dbReference type="PANTHER" id="PTHR43280">
    <property type="entry name" value="ARAC-FAMILY TRANSCRIPTIONAL REGULATOR"/>
    <property type="match status" value="1"/>
</dbReference>
<gene>
    <name evidence="7" type="ORF">XYCOK13_17250</name>
</gene>
<dbReference type="Proteomes" id="UP000677918">
    <property type="component" value="Unassembled WGS sequence"/>
</dbReference>
<dbReference type="GO" id="GO:0003700">
    <property type="term" value="F:DNA-binding transcription factor activity"/>
    <property type="evidence" value="ECO:0007669"/>
    <property type="project" value="InterPro"/>
</dbReference>
<dbReference type="SUPFAM" id="SSF52172">
    <property type="entry name" value="CheY-like"/>
    <property type="match status" value="1"/>
</dbReference>
<evidence type="ECO:0000256" key="4">
    <source>
        <dbReference type="PROSITE-ProRule" id="PRU00169"/>
    </source>
</evidence>
<dbReference type="Pfam" id="PF12833">
    <property type="entry name" value="HTH_18"/>
    <property type="match status" value="1"/>
</dbReference>
<dbReference type="SMART" id="SM00448">
    <property type="entry name" value="REC"/>
    <property type="match status" value="1"/>
</dbReference>
<dbReference type="GO" id="GO:0043565">
    <property type="term" value="F:sequence-specific DNA binding"/>
    <property type="evidence" value="ECO:0007669"/>
    <property type="project" value="InterPro"/>
</dbReference>
<evidence type="ECO:0000256" key="1">
    <source>
        <dbReference type="ARBA" id="ARBA00023015"/>
    </source>
</evidence>
<dbReference type="SUPFAM" id="SSF46689">
    <property type="entry name" value="Homeodomain-like"/>
    <property type="match status" value="2"/>
</dbReference>
<dbReference type="RefSeq" id="WP_213411704.1">
    <property type="nucleotide sequence ID" value="NZ_BOVK01000021.1"/>
</dbReference>
<evidence type="ECO:0000259" key="6">
    <source>
        <dbReference type="PROSITE" id="PS50110"/>
    </source>
</evidence>
<dbReference type="EMBL" id="BOVK01000021">
    <property type="protein sequence ID" value="GIQ68901.1"/>
    <property type="molecule type" value="Genomic_DNA"/>
</dbReference>
<proteinExistence type="predicted"/>
<dbReference type="CDD" id="cd17536">
    <property type="entry name" value="REC_YesN-like"/>
    <property type="match status" value="1"/>
</dbReference>
<accession>A0A8J4M2U6</accession>
<evidence type="ECO:0008006" key="9">
    <source>
        <dbReference type="Google" id="ProtNLM"/>
    </source>
</evidence>
<dbReference type="InterPro" id="IPR018060">
    <property type="entry name" value="HTH_AraC"/>
</dbReference>
<feature type="domain" description="HTH araC/xylS-type" evidence="5">
    <location>
        <begin position="447"/>
        <end position="545"/>
    </location>
</feature>
<evidence type="ECO:0000256" key="3">
    <source>
        <dbReference type="ARBA" id="ARBA00023163"/>
    </source>
</evidence>
<protein>
    <recommendedName>
        <fullName evidence="9">Response regulator</fullName>
    </recommendedName>
</protein>
<feature type="modified residue" description="4-aspartylphosphate" evidence="4">
    <location>
        <position position="54"/>
    </location>
</feature>
<keyword evidence="3" id="KW-0804">Transcription</keyword>
<dbReference type="InterPro" id="IPR009057">
    <property type="entry name" value="Homeodomain-like_sf"/>
</dbReference>
<dbReference type="PROSITE" id="PS01124">
    <property type="entry name" value="HTH_ARAC_FAMILY_2"/>
    <property type="match status" value="1"/>
</dbReference>
<dbReference type="Gene3D" id="3.40.50.2300">
    <property type="match status" value="1"/>
</dbReference>
<feature type="domain" description="Response regulatory" evidence="6">
    <location>
        <begin position="2"/>
        <end position="119"/>
    </location>
</feature>
<keyword evidence="8" id="KW-1185">Reference proteome</keyword>
<dbReference type="PROSITE" id="PS00041">
    <property type="entry name" value="HTH_ARAC_FAMILY_1"/>
    <property type="match status" value="1"/>
</dbReference>
<evidence type="ECO:0000313" key="8">
    <source>
        <dbReference type="Proteomes" id="UP000677918"/>
    </source>
</evidence>
<dbReference type="PROSITE" id="PS50110">
    <property type="entry name" value="RESPONSE_REGULATORY"/>
    <property type="match status" value="1"/>
</dbReference>
<dbReference type="InterPro" id="IPR020449">
    <property type="entry name" value="Tscrpt_reg_AraC-type_HTH"/>
</dbReference>
<dbReference type="PANTHER" id="PTHR43280:SF2">
    <property type="entry name" value="HTH-TYPE TRANSCRIPTIONAL REGULATOR EXSA"/>
    <property type="match status" value="1"/>
</dbReference>
<keyword evidence="2" id="KW-0238">DNA-binding</keyword>
<keyword evidence="1" id="KW-0805">Transcription regulation</keyword>
<dbReference type="InterPro" id="IPR041522">
    <property type="entry name" value="CdaR_GGDEF"/>
</dbReference>
<dbReference type="InterPro" id="IPR001789">
    <property type="entry name" value="Sig_transdc_resp-reg_receiver"/>
</dbReference>
<name>A0A8J4M2U6_9BACL</name>
<dbReference type="Pfam" id="PF17853">
    <property type="entry name" value="GGDEF_2"/>
    <property type="match status" value="1"/>
</dbReference>
<dbReference type="GO" id="GO:0000160">
    <property type="term" value="P:phosphorelay signal transduction system"/>
    <property type="evidence" value="ECO:0007669"/>
    <property type="project" value="InterPro"/>
</dbReference>
<dbReference type="InterPro" id="IPR011006">
    <property type="entry name" value="CheY-like_superfamily"/>
</dbReference>
<comment type="caution">
    <text evidence="7">The sequence shown here is derived from an EMBL/GenBank/DDBJ whole genome shotgun (WGS) entry which is preliminary data.</text>
</comment>
<dbReference type="AlphaFoldDB" id="A0A8J4M2U6"/>
<evidence type="ECO:0000256" key="2">
    <source>
        <dbReference type="ARBA" id="ARBA00023125"/>
    </source>
</evidence>
<sequence length="547" mass="62795">MNILIVDDEQHVRDAIRLLVDWEAFGIRHVYEATNGEEAIQLIEAHRPEIVVTDMMMPIKGGIDLLAWMEEHANDLKRIVVSGYDDFQLVRSTMKHGGLDYILKPIDPDELAAALAKAKQAWEADESSRKQLVRQSIQMNQFKPAYWDKLFSSLIHDPHQPPSVMHALESEFQVRKGQSCHVAVISLALLDEAVARKYQGQPELLCFTLTNICNELLREENSGYACRYWGSEQELLLFYWGEGGSQGSLADGLDRQLRRMQHGFYLTLQARFDTGIGLACSFPDGVFQSYEEARQALRQRNIRDKGPHVCWFHADGWSAEDWVQPFAFEESFRLALQSASLEEIEAAADKWVAAVDAYARIPFGQLEQWMAQLEQLEAQFLHQPPFADPAEAGESAVKPPELPKAPWPFDEDRRFSSALWKRTLAERLMQIAQYWAERNTGGKNVIREIARYIDTHYSQEITLQDISSHFYLSREYISRKFKQETGENISEYIGRVRMEHAKLLLKNPALKVAQIAEMVGYTDEKYFSKVFRKLVGVSPNQYRKAGQ</sequence>
<dbReference type="SMART" id="SM00342">
    <property type="entry name" value="HTH_ARAC"/>
    <property type="match status" value="1"/>
</dbReference>
<dbReference type="Pfam" id="PF00072">
    <property type="entry name" value="Response_reg"/>
    <property type="match status" value="1"/>
</dbReference>
<dbReference type="PRINTS" id="PR00032">
    <property type="entry name" value="HTHARAC"/>
</dbReference>
<organism evidence="7 8">
    <name type="scientific">Xylanibacillus composti</name>
    <dbReference type="NCBI Taxonomy" id="1572762"/>
    <lineage>
        <taxon>Bacteria</taxon>
        <taxon>Bacillati</taxon>
        <taxon>Bacillota</taxon>
        <taxon>Bacilli</taxon>
        <taxon>Bacillales</taxon>
        <taxon>Paenibacillaceae</taxon>
        <taxon>Xylanibacillus</taxon>
    </lineage>
</organism>
<evidence type="ECO:0000313" key="7">
    <source>
        <dbReference type="EMBL" id="GIQ68901.1"/>
    </source>
</evidence>
<evidence type="ECO:0000259" key="5">
    <source>
        <dbReference type="PROSITE" id="PS01124"/>
    </source>
</evidence>
<dbReference type="InterPro" id="IPR018062">
    <property type="entry name" value="HTH_AraC-typ_CS"/>
</dbReference>